<dbReference type="CDD" id="cd05466">
    <property type="entry name" value="PBP2_LTTR_substrate"/>
    <property type="match status" value="1"/>
</dbReference>
<evidence type="ECO:0000313" key="7">
    <source>
        <dbReference type="Proteomes" id="UP000595691"/>
    </source>
</evidence>
<reference evidence="6 7" key="1">
    <citation type="submission" date="2020-11" db="EMBL/GenBank/DDBJ databases">
        <title>Taxonomic evaluation of the Bacillus sporothermodurans group of bacteria based on whole genome sequences.</title>
        <authorList>
            <person name="Fiedler G."/>
            <person name="Herbstmann A.-D."/>
            <person name="Doll E."/>
            <person name="Wenning M."/>
            <person name="Brinks E."/>
            <person name="Kabisch J."/>
            <person name="Breitenwieser F."/>
            <person name="Lappann M."/>
            <person name="Boehnlein C."/>
            <person name="Franz C."/>
        </authorList>
    </citation>
    <scope>NUCLEOTIDE SEQUENCE [LARGE SCALE GENOMIC DNA]</scope>
    <source>
        <strain evidence="6 7">JCM 19841</strain>
    </source>
</reference>
<keyword evidence="4" id="KW-0804">Transcription</keyword>
<evidence type="ECO:0000256" key="4">
    <source>
        <dbReference type="ARBA" id="ARBA00023163"/>
    </source>
</evidence>
<dbReference type="Pfam" id="PF03466">
    <property type="entry name" value="LysR_substrate"/>
    <property type="match status" value="1"/>
</dbReference>
<dbReference type="Proteomes" id="UP000595691">
    <property type="component" value="Chromosome"/>
</dbReference>
<feature type="domain" description="HTH lysR-type" evidence="5">
    <location>
        <begin position="1"/>
        <end position="58"/>
    </location>
</feature>
<evidence type="ECO:0000256" key="2">
    <source>
        <dbReference type="ARBA" id="ARBA00023015"/>
    </source>
</evidence>
<dbReference type="InterPro" id="IPR005119">
    <property type="entry name" value="LysR_subst-bd"/>
</dbReference>
<keyword evidence="2" id="KW-0805">Transcription regulation</keyword>
<evidence type="ECO:0000259" key="5">
    <source>
        <dbReference type="PROSITE" id="PS50931"/>
    </source>
</evidence>
<dbReference type="Pfam" id="PF00126">
    <property type="entry name" value="HTH_1"/>
    <property type="match status" value="1"/>
</dbReference>
<sequence length="302" mass="34044">MNIEQLTYIVEVAKTKSLAKAAEILNISQSGLSQAISRLESELNIKLFIRSRTGAVTTKEGDAIIEKAQDALYALYQIKAEAKHQLNNINDLLRISAIPGLAGPIIDTYILLKQKESTLKIEVNEKASMEIIEDIKDDKTDIGFIAINKASIDLVSDLHFIPVMNGKISVYTSIDSPLANTMERMTVDLLKTQKFVLYKDEYVQNFINNFQRLYGPIDVFFKTTNLDVITKAVMELGAVTIGHDISAVFNHSFPSDTVKAIEIADLSDTSFRFGWLKKHDNKLSNEAKHYIEEVNKMLWRQQ</sequence>
<keyword evidence="7" id="KW-1185">Reference proteome</keyword>
<proteinExistence type="inferred from homology"/>
<accession>A0ABX7DYW5</accession>
<dbReference type="Gene3D" id="1.10.10.10">
    <property type="entry name" value="Winged helix-like DNA-binding domain superfamily/Winged helix DNA-binding domain"/>
    <property type="match status" value="1"/>
</dbReference>
<dbReference type="EMBL" id="CP065425">
    <property type="protein sequence ID" value="QQZ08664.1"/>
    <property type="molecule type" value="Genomic_DNA"/>
</dbReference>
<protein>
    <submittedName>
        <fullName evidence="6">LysR family transcriptional regulator</fullName>
    </submittedName>
</protein>
<organism evidence="6 7">
    <name type="scientific">Heyndrickxia vini</name>
    <dbReference type="NCBI Taxonomy" id="1476025"/>
    <lineage>
        <taxon>Bacteria</taxon>
        <taxon>Bacillati</taxon>
        <taxon>Bacillota</taxon>
        <taxon>Bacilli</taxon>
        <taxon>Bacillales</taxon>
        <taxon>Bacillaceae</taxon>
        <taxon>Heyndrickxia</taxon>
    </lineage>
</organism>
<evidence type="ECO:0000313" key="6">
    <source>
        <dbReference type="EMBL" id="QQZ08664.1"/>
    </source>
</evidence>
<dbReference type="PROSITE" id="PS50931">
    <property type="entry name" value="HTH_LYSR"/>
    <property type="match status" value="1"/>
</dbReference>
<gene>
    <name evidence="6" type="ORF">I5776_16740</name>
</gene>
<comment type="similarity">
    <text evidence="1">Belongs to the LysR transcriptional regulatory family.</text>
</comment>
<dbReference type="PANTHER" id="PTHR30126">
    <property type="entry name" value="HTH-TYPE TRANSCRIPTIONAL REGULATOR"/>
    <property type="match status" value="1"/>
</dbReference>
<dbReference type="InterPro" id="IPR000847">
    <property type="entry name" value="LysR_HTH_N"/>
</dbReference>
<dbReference type="PANTHER" id="PTHR30126:SF40">
    <property type="entry name" value="HTH-TYPE TRANSCRIPTIONAL REGULATOR GLTR"/>
    <property type="match status" value="1"/>
</dbReference>
<dbReference type="SUPFAM" id="SSF53850">
    <property type="entry name" value="Periplasmic binding protein-like II"/>
    <property type="match status" value="1"/>
</dbReference>
<dbReference type="RefSeq" id="WP_202777475.1">
    <property type="nucleotide sequence ID" value="NZ_CP065425.1"/>
</dbReference>
<dbReference type="InterPro" id="IPR036388">
    <property type="entry name" value="WH-like_DNA-bd_sf"/>
</dbReference>
<dbReference type="Gene3D" id="3.40.190.290">
    <property type="match status" value="1"/>
</dbReference>
<evidence type="ECO:0000256" key="3">
    <source>
        <dbReference type="ARBA" id="ARBA00023125"/>
    </source>
</evidence>
<evidence type="ECO:0000256" key="1">
    <source>
        <dbReference type="ARBA" id="ARBA00009437"/>
    </source>
</evidence>
<dbReference type="InterPro" id="IPR036390">
    <property type="entry name" value="WH_DNA-bd_sf"/>
</dbReference>
<keyword evidence="3" id="KW-0238">DNA-binding</keyword>
<dbReference type="PRINTS" id="PR00039">
    <property type="entry name" value="HTHLYSR"/>
</dbReference>
<dbReference type="SUPFAM" id="SSF46785">
    <property type="entry name" value="Winged helix' DNA-binding domain"/>
    <property type="match status" value="1"/>
</dbReference>
<name>A0ABX7DYW5_9BACI</name>